<dbReference type="Pfam" id="PF08818">
    <property type="entry name" value="DUF1801"/>
    <property type="match status" value="1"/>
</dbReference>
<accession>A0ABN5LMQ5</accession>
<dbReference type="Proteomes" id="UP000246099">
    <property type="component" value="Chromosome"/>
</dbReference>
<organism evidence="2 3">
    <name type="scientific">Chitinophaga alhagiae</name>
    <dbReference type="NCBI Taxonomy" id="2203219"/>
    <lineage>
        <taxon>Bacteria</taxon>
        <taxon>Pseudomonadati</taxon>
        <taxon>Bacteroidota</taxon>
        <taxon>Chitinophagia</taxon>
        <taxon>Chitinophagales</taxon>
        <taxon>Chitinophagaceae</taxon>
        <taxon>Chitinophaga</taxon>
    </lineage>
</organism>
<keyword evidence="3" id="KW-1185">Reference proteome</keyword>
<protein>
    <recommendedName>
        <fullName evidence="1">YdhG-like domain-containing protein</fullName>
    </recommendedName>
</protein>
<dbReference type="InterPro" id="IPR014922">
    <property type="entry name" value="YdhG-like"/>
</dbReference>
<gene>
    <name evidence="2" type="ORF">DLD77_02495</name>
</gene>
<proteinExistence type="predicted"/>
<dbReference type="RefSeq" id="WP_119076320.1">
    <property type="nucleotide sequence ID" value="NZ_CP029600.1"/>
</dbReference>
<reference evidence="2 3" key="1">
    <citation type="submission" date="2018-05" db="EMBL/GenBank/DDBJ databases">
        <title>Chitinophaga sp. nov., isolated from rhizosphere soil of Alhagi.</title>
        <authorList>
            <person name="Liu Y."/>
        </authorList>
    </citation>
    <scope>NUCLEOTIDE SEQUENCE [LARGE SCALE GENOMIC DNA]</scope>
    <source>
        <strain evidence="2 3">T22</strain>
    </source>
</reference>
<evidence type="ECO:0000313" key="2">
    <source>
        <dbReference type="EMBL" id="AWO00646.1"/>
    </source>
</evidence>
<evidence type="ECO:0000313" key="3">
    <source>
        <dbReference type="Proteomes" id="UP000246099"/>
    </source>
</evidence>
<dbReference type="EMBL" id="CP029600">
    <property type="protein sequence ID" value="AWO00646.1"/>
    <property type="molecule type" value="Genomic_DNA"/>
</dbReference>
<evidence type="ECO:0000259" key="1">
    <source>
        <dbReference type="Pfam" id="PF08818"/>
    </source>
</evidence>
<dbReference type="SUPFAM" id="SSF159888">
    <property type="entry name" value="YdhG-like"/>
    <property type="match status" value="1"/>
</dbReference>
<name>A0ABN5LMQ5_9BACT</name>
<sequence>MAKEQIKFRSLLELFEFLPRDEVLLTDVLREITIATLNGYGKEKLSYNVPFFYGTKSICLIFPASVPRSGVKNGVLFGFWYGNRLKDKNNYLTHGTNKQIFYKIYQSVDEIDISALTGLINEAVELDKSFRIKSKQ</sequence>
<feature type="domain" description="YdhG-like" evidence="1">
    <location>
        <begin position="29"/>
        <end position="124"/>
    </location>
</feature>